<keyword evidence="1" id="KW-0472">Membrane</keyword>
<dbReference type="Proteomes" id="UP000464495">
    <property type="component" value="Chromosome"/>
</dbReference>
<gene>
    <name evidence="2" type="ORF">GO499_09220</name>
</gene>
<evidence type="ECO:0000313" key="2">
    <source>
        <dbReference type="EMBL" id="QHQ35362.1"/>
    </source>
</evidence>
<dbReference type="RefSeq" id="WP_161861924.1">
    <property type="nucleotide sequence ID" value="NZ_CP046620.1"/>
</dbReference>
<dbReference type="AlphaFoldDB" id="A0A6P1T4A0"/>
<keyword evidence="1" id="KW-1133">Transmembrane helix</keyword>
<proteinExistence type="predicted"/>
<feature type="transmembrane region" description="Helical" evidence="1">
    <location>
        <begin position="27"/>
        <end position="48"/>
    </location>
</feature>
<protein>
    <submittedName>
        <fullName evidence="2">Uncharacterized protein</fullName>
    </submittedName>
</protein>
<keyword evidence="3" id="KW-1185">Reference proteome</keyword>
<dbReference type="KEGG" id="amaq:GO499_09220"/>
<name>A0A6P1T4A0_9RHOB</name>
<dbReference type="EMBL" id="CP046620">
    <property type="protein sequence ID" value="QHQ35362.1"/>
    <property type="molecule type" value="Genomic_DNA"/>
</dbReference>
<evidence type="ECO:0000313" key="3">
    <source>
        <dbReference type="Proteomes" id="UP000464495"/>
    </source>
</evidence>
<keyword evidence="1" id="KW-0812">Transmembrane</keyword>
<accession>A0A6P1T4A0</accession>
<evidence type="ECO:0000256" key="1">
    <source>
        <dbReference type="SAM" id="Phobius"/>
    </source>
</evidence>
<organism evidence="2 3">
    <name type="scientific">Algicella marina</name>
    <dbReference type="NCBI Taxonomy" id="2683284"/>
    <lineage>
        <taxon>Bacteria</taxon>
        <taxon>Pseudomonadati</taxon>
        <taxon>Pseudomonadota</taxon>
        <taxon>Alphaproteobacteria</taxon>
        <taxon>Rhodobacterales</taxon>
        <taxon>Paracoccaceae</taxon>
        <taxon>Algicella</taxon>
    </lineage>
</organism>
<reference evidence="2 3" key="1">
    <citation type="submission" date="2019-12" db="EMBL/GenBank/DDBJ databases">
        <title>Complete genome sequence of Algicella marina strain 9Alg 56(T) isolated from the red alga Tichocarpus crinitus.</title>
        <authorList>
            <person name="Kim S.-G."/>
            <person name="Nedashkovskaya O.I."/>
        </authorList>
    </citation>
    <scope>NUCLEOTIDE SEQUENCE [LARGE SCALE GENOMIC DNA]</scope>
    <source>
        <strain evidence="2 3">9Alg 56</strain>
    </source>
</reference>
<sequence>MTPEELAARLAHVRIPESFARFGIQDALAACALGLIAALLISSLLRLVTVRRNNPLVEARSAIERLAGLEKQARITGLAALLREKGGTAPDGLDEALYNPNAALDPAKVEAAVVATARKGLRR</sequence>